<dbReference type="Pfam" id="PF13590">
    <property type="entry name" value="DUF4136"/>
    <property type="match status" value="1"/>
</dbReference>
<dbReference type="InterPro" id="IPR025411">
    <property type="entry name" value="DUF4136"/>
</dbReference>
<evidence type="ECO:0000259" key="3">
    <source>
        <dbReference type="Pfam" id="PF13590"/>
    </source>
</evidence>
<keyword evidence="5" id="KW-1185">Reference proteome</keyword>
<keyword evidence="2" id="KW-0732">Signal</keyword>
<sequence length="214" mass="23089">MKRRFAFSATLALPLALLLAGCAKDNPYTASSNPLPPAPPQATANAYDASAYPAAPRDYGRYRNWSWAQGRLPAGSSWATPEQTAEAVAAGLDRRGLRPAQAGNPADLQVSAELRVERRVRQVYDDYGYGGNYGGAYGRGPYGRDYYGGYASVPVVRTYEEQVLVVRIELLDGASRQPVWSGSAETRAGGDSPSANREALRDAVNRALEKYPPS</sequence>
<gene>
    <name evidence="4" type="ORF">SAMN05216287_1104</name>
</gene>
<dbReference type="Proteomes" id="UP000243778">
    <property type="component" value="Unassembled WGS sequence"/>
</dbReference>
<accession>A0A1H2V2V5</accession>
<name>A0A1H2V2V5_9PSED</name>
<dbReference type="Gene3D" id="3.30.160.670">
    <property type="match status" value="1"/>
</dbReference>
<feature type="signal peptide" evidence="2">
    <location>
        <begin position="1"/>
        <end position="23"/>
    </location>
</feature>
<organism evidence="4 5">
    <name type="scientific">Pseudomonas kuykendallii</name>
    <dbReference type="NCBI Taxonomy" id="1007099"/>
    <lineage>
        <taxon>Bacteria</taxon>
        <taxon>Pseudomonadati</taxon>
        <taxon>Pseudomonadota</taxon>
        <taxon>Gammaproteobacteria</taxon>
        <taxon>Pseudomonadales</taxon>
        <taxon>Pseudomonadaceae</taxon>
        <taxon>Pseudomonas</taxon>
    </lineage>
</organism>
<dbReference type="PROSITE" id="PS51257">
    <property type="entry name" value="PROKAR_LIPOPROTEIN"/>
    <property type="match status" value="1"/>
</dbReference>
<feature type="chain" id="PRO_5017478990" description="DUF4136 domain-containing protein" evidence="2">
    <location>
        <begin position="24"/>
        <end position="214"/>
    </location>
</feature>
<proteinExistence type="predicted"/>
<evidence type="ECO:0000256" key="1">
    <source>
        <dbReference type="SAM" id="MobiDB-lite"/>
    </source>
</evidence>
<dbReference type="AlphaFoldDB" id="A0A1H2V2V5"/>
<evidence type="ECO:0000313" key="4">
    <source>
        <dbReference type="EMBL" id="SDW62643.1"/>
    </source>
</evidence>
<feature type="domain" description="DUF4136" evidence="3">
    <location>
        <begin position="57"/>
        <end position="213"/>
    </location>
</feature>
<protein>
    <recommendedName>
        <fullName evidence="3">DUF4136 domain-containing protein</fullName>
    </recommendedName>
</protein>
<dbReference type="RefSeq" id="WP_090225355.1">
    <property type="nucleotide sequence ID" value="NZ_FNNU01000002.1"/>
</dbReference>
<feature type="compositionally biased region" description="Basic and acidic residues" evidence="1">
    <location>
        <begin position="198"/>
        <end position="214"/>
    </location>
</feature>
<feature type="region of interest" description="Disordered" evidence="1">
    <location>
        <begin position="176"/>
        <end position="214"/>
    </location>
</feature>
<dbReference type="STRING" id="1007099.SAMN05216287_1104"/>
<reference evidence="5" key="1">
    <citation type="submission" date="2016-10" db="EMBL/GenBank/DDBJ databases">
        <authorList>
            <person name="Varghese N."/>
            <person name="Submissions S."/>
        </authorList>
    </citation>
    <scope>NUCLEOTIDE SEQUENCE [LARGE SCALE GENOMIC DNA]</scope>
    <source>
        <strain evidence="5">NRRL B-59562</strain>
    </source>
</reference>
<dbReference type="OrthoDB" id="7030024at2"/>
<evidence type="ECO:0000256" key="2">
    <source>
        <dbReference type="SAM" id="SignalP"/>
    </source>
</evidence>
<dbReference type="EMBL" id="FNNU01000002">
    <property type="protein sequence ID" value="SDW62643.1"/>
    <property type="molecule type" value="Genomic_DNA"/>
</dbReference>
<evidence type="ECO:0000313" key="5">
    <source>
        <dbReference type="Proteomes" id="UP000243778"/>
    </source>
</evidence>